<evidence type="ECO:0000256" key="4">
    <source>
        <dbReference type="ARBA" id="ARBA00023136"/>
    </source>
</evidence>
<evidence type="ECO:0000256" key="1">
    <source>
        <dbReference type="ARBA" id="ARBA00004141"/>
    </source>
</evidence>
<feature type="compositionally biased region" description="Polar residues" evidence="5">
    <location>
        <begin position="56"/>
        <end position="66"/>
    </location>
</feature>
<accession>A0A4U0TUW6</accession>
<dbReference type="OrthoDB" id="5546837at2759"/>
<dbReference type="AlphaFoldDB" id="A0A4U0TUW6"/>
<evidence type="ECO:0000256" key="2">
    <source>
        <dbReference type="ARBA" id="ARBA00022692"/>
    </source>
</evidence>
<comment type="subcellular location">
    <subcellularLocation>
        <location evidence="1">Membrane</location>
        <topology evidence="1">Multi-pass membrane protein</topology>
    </subcellularLocation>
</comment>
<protein>
    <submittedName>
        <fullName evidence="7">Uncharacterized protein</fullName>
    </submittedName>
</protein>
<keyword evidence="3 6" id="KW-1133">Transmembrane helix</keyword>
<comment type="caution">
    <text evidence="7">The sequence shown here is derived from an EMBL/GenBank/DDBJ whole genome shotgun (WGS) entry which is preliminary data.</text>
</comment>
<dbReference type="PANTHER" id="PTHR36460:SF1">
    <property type="entry name" value="UPF0132 DOMAIN PROTEIN (AFU_ORTHOLOGUE AFUA_3G10255)"/>
    <property type="match status" value="1"/>
</dbReference>
<dbReference type="EMBL" id="NAJL01000030">
    <property type="protein sequence ID" value="TKA26100.1"/>
    <property type="molecule type" value="Genomic_DNA"/>
</dbReference>
<proteinExistence type="predicted"/>
<feature type="compositionally biased region" description="Low complexity" evidence="5">
    <location>
        <begin position="26"/>
        <end position="42"/>
    </location>
</feature>
<organism evidence="7 8">
    <name type="scientific">Salinomyces thailandicus</name>
    <dbReference type="NCBI Taxonomy" id="706561"/>
    <lineage>
        <taxon>Eukaryota</taxon>
        <taxon>Fungi</taxon>
        <taxon>Dikarya</taxon>
        <taxon>Ascomycota</taxon>
        <taxon>Pezizomycotina</taxon>
        <taxon>Dothideomycetes</taxon>
        <taxon>Dothideomycetidae</taxon>
        <taxon>Mycosphaerellales</taxon>
        <taxon>Teratosphaeriaceae</taxon>
        <taxon>Salinomyces</taxon>
    </lineage>
</organism>
<evidence type="ECO:0000313" key="7">
    <source>
        <dbReference type="EMBL" id="TKA26100.1"/>
    </source>
</evidence>
<feature type="region of interest" description="Disordered" evidence="5">
    <location>
        <begin position="1"/>
        <end position="80"/>
    </location>
</feature>
<reference evidence="7 8" key="1">
    <citation type="submission" date="2017-03" db="EMBL/GenBank/DDBJ databases">
        <title>Genomes of endolithic fungi from Antarctica.</title>
        <authorList>
            <person name="Coleine C."/>
            <person name="Masonjones S."/>
            <person name="Stajich J.E."/>
        </authorList>
    </citation>
    <scope>NUCLEOTIDE SEQUENCE [LARGE SCALE GENOMIC DNA]</scope>
    <source>
        <strain evidence="7 8">CCFEE 6315</strain>
    </source>
</reference>
<keyword evidence="2 6" id="KW-0812">Transmembrane</keyword>
<feature type="transmembrane region" description="Helical" evidence="6">
    <location>
        <begin position="180"/>
        <end position="200"/>
    </location>
</feature>
<feature type="transmembrane region" description="Helical" evidence="6">
    <location>
        <begin position="129"/>
        <end position="146"/>
    </location>
</feature>
<evidence type="ECO:0000313" key="8">
    <source>
        <dbReference type="Proteomes" id="UP000308549"/>
    </source>
</evidence>
<name>A0A4U0TUW6_9PEZI</name>
<dbReference type="Proteomes" id="UP000308549">
    <property type="component" value="Unassembled WGS sequence"/>
</dbReference>
<evidence type="ECO:0000256" key="6">
    <source>
        <dbReference type="SAM" id="Phobius"/>
    </source>
</evidence>
<evidence type="ECO:0000256" key="3">
    <source>
        <dbReference type="ARBA" id="ARBA00022989"/>
    </source>
</evidence>
<evidence type="ECO:0000256" key="5">
    <source>
        <dbReference type="SAM" id="MobiDB-lite"/>
    </source>
</evidence>
<keyword evidence="8" id="KW-1185">Reference proteome</keyword>
<gene>
    <name evidence="7" type="ORF">B0A50_04596</name>
</gene>
<dbReference type="GO" id="GO:0016020">
    <property type="term" value="C:membrane"/>
    <property type="evidence" value="ECO:0007669"/>
    <property type="project" value="UniProtKB-SubCell"/>
</dbReference>
<dbReference type="PANTHER" id="PTHR36460">
    <property type="entry name" value="UPF0132 DOMAIN PROTEIN (AFU_ORTHOLOGUE AFUA_3G10255)"/>
    <property type="match status" value="1"/>
</dbReference>
<sequence>MAMNFAPYQSSPPESDRAKSPPLRSPTASPKPAQQPAQPNRPISSVADREDPWASSRAQRLPSPSQYYDDEDGPGESYQDLEGQRFRNDYIGNDALQGGGVTSSGGGGVGVGGSVFETSLGLPLNIEAMLAYLVLPPCGGVVLLLFEHKSDYVRFHAWQSALLFSMMFLVHIIFSWTSIISYLLLAIDLLLIGFLAFGAWRNGDTLDRVEVPFLGRLASSFVDDE</sequence>
<keyword evidence="4 6" id="KW-0472">Membrane</keyword>
<feature type="transmembrane region" description="Helical" evidence="6">
    <location>
        <begin position="155"/>
        <end position="174"/>
    </location>
</feature>